<keyword evidence="10" id="KW-1185">Reference proteome</keyword>
<evidence type="ECO:0000313" key="9">
    <source>
        <dbReference type="EMBL" id="KAF8655790.1"/>
    </source>
</evidence>
<dbReference type="InterPro" id="IPR050214">
    <property type="entry name" value="Cys_Synth/Cystath_Beta-Synth"/>
</dbReference>
<sequence length="588" mass="63121">MPASMSMERRIILRAFAAELVLTDPLLGMNGAIKKAEEIQAKTPNSYILQQFENPANPKIHYETTGPEIWRDTAGQIDGLVSCIGTGGPHKIQGIGAGFIPKVLDVDLIDETLQVSSDEAIETAKALALKEGLLVGISSGAAAAAAVRLAKRPENAGKLFVVVFPSFGERYLSSVLFQSIKKEAESMIIGNTPLVYLNKVTDGCVARVAAKLESMEPCSSVKDRIAYSMITDAERKGLITPGKVVVIGKLFQQSYNSIAVLVLDGETPTSGNTGIGLAFMAAAKGYKLILTMPASMSMERRTMMKAFGAELVLTDPLQGMKGAVKKAEEIKAKALPDSSYILDQFENPANAKIHYETTGPEIWKATAGKIDGLVSGIGTGGTITGTGRYLKEQNPNVKFMERRSKKSIRPVLLWSSPTSTLQGRRRRPSSPANLPLRILRSSVFTAEHLIPLLQLPPDLDDLEGSDDDEHLDDAGTEELAPPCGEAVDVYSWRRPHKIQGIGAGFIPGVLDVGLIDETLQVSSDEAIETAKVGISSGAAAAAAVRLAKRPENAGKLFVVVFPSFGERYLSSVLFESIKKEAENMVVEP</sequence>
<dbReference type="InterPro" id="IPR036052">
    <property type="entry name" value="TrpB-like_PALP_sf"/>
</dbReference>
<dbReference type="SUPFAM" id="SSF53686">
    <property type="entry name" value="Tryptophan synthase beta subunit-like PLP-dependent enzymes"/>
    <property type="match status" value="2"/>
</dbReference>
<evidence type="ECO:0000256" key="6">
    <source>
        <dbReference type="ARBA" id="ARBA00023192"/>
    </source>
</evidence>
<keyword evidence="4" id="KW-0808">Transferase</keyword>
<reference evidence="9" key="1">
    <citation type="submission" date="2020-07" db="EMBL/GenBank/DDBJ databases">
        <title>Genome sequence and genetic diversity analysis of an under-domesticated orphan crop, white fonio (Digitaria exilis).</title>
        <authorList>
            <person name="Bennetzen J.L."/>
            <person name="Chen S."/>
            <person name="Ma X."/>
            <person name="Wang X."/>
            <person name="Yssel A.E.J."/>
            <person name="Chaluvadi S.R."/>
            <person name="Johnson M."/>
            <person name="Gangashetty P."/>
            <person name="Hamidou F."/>
            <person name="Sanogo M.D."/>
            <person name="Zwaenepoel A."/>
            <person name="Wallace J."/>
            <person name="Van De Peer Y."/>
            <person name="Van Deynze A."/>
        </authorList>
    </citation>
    <scope>NUCLEOTIDE SEQUENCE</scope>
    <source>
        <tissue evidence="9">Leaves</tissue>
    </source>
</reference>
<dbReference type="PROSITE" id="PS00901">
    <property type="entry name" value="CYS_SYNTHASE"/>
    <property type="match status" value="1"/>
</dbReference>
<evidence type="ECO:0000256" key="4">
    <source>
        <dbReference type="ARBA" id="ARBA00022679"/>
    </source>
</evidence>
<comment type="cofactor">
    <cofactor evidence="1">
        <name>pyridoxal 5'-phosphate</name>
        <dbReference type="ChEBI" id="CHEBI:597326"/>
    </cofactor>
</comment>
<proteinExistence type="inferred from homology"/>
<keyword evidence="3" id="KW-0028">Amino-acid biosynthesis</keyword>
<feature type="domain" description="Tryptophan synthase beta chain-like PALP" evidence="8">
    <location>
        <begin position="187"/>
        <end position="399"/>
    </location>
</feature>
<evidence type="ECO:0000256" key="3">
    <source>
        <dbReference type="ARBA" id="ARBA00022605"/>
    </source>
</evidence>
<organism evidence="9 10">
    <name type="scientific">Digitaria exilis</name>
    <dbReference type="NCBI Taxonomy" id="1010633"/>
    <lineage>
        <taxon>Eukaryota</taxon>
        <taxon>Viridiplantae</taxon>
        <taxon>Streptophyta</taxon>
        <taxon>Embryophyta</taxon>
        <taxon>Tracheophyta</taxon>
        <taxon>Spermatophyta</taxon>
        <taxon>Magnoliopsida</taxon>
        <taxon>Liliopsida</taxon>
        <taxon>Poales</taxon>
        <taxon>Poaceae</taxon>
        <taxon>PACMAD clade</taxon>
        <taxon>Panicoideae</taxon>
        <taxon>Panicodae</taxon>
        <taxon>Paniceae</taxon>
        <taxon>Anthephorinae</taxon>
        <taxon>Digitaria</taxon>
    </lineage>
</organism>
<evidence type="ECO:0000313" key="10">
    <source>
        <dbReference type="Proteomes" id="UP000636709"/>
    </source>
</evidence>
<evidence type="ECO:0000256" key="1">
    <source>
        <dbReference type="ARBA" id="ARBA00001933"/>
    </source>
</evidence>
<name>A0A835A8M0_9POAL</name>
<evidence type="ECO:0000256" key="5">
    <source>
        <dbReference type="ARBA" id="ARBA00022898"/>
    </source>
</evidence>
<comment type="similarity">
    <text evidence="2">Belongs to the cysteine synthase/cystathionine beta-synthase family.</text>
</comment>
<comment type="caution">
    <text evidence="9">The sequence shown here is derived from an EMBL/GenBank/DDBJ whole genome shotgun (WGS) entry which is preliminary data.</text>
</comment>
<dbReference type="InterPro" id="IPR001216">
    <property type="entry name" value="P-phosphate_BS"/>
</dbReference>
<dbReference type="Pfam" id="PF00291">
    <property type="entry name" value="PALP"/>
    <property type="match status" value="3"/>
</dbReference>
<dbReference type="OrthoDB" id="10259545at2759"/>
<dbReference type="EMBL" id="JACEFO010002582">
    <property type="protein sequence ID" value="KAF8655790.1"/>
    <property type="molecule type" value="Genomic_DNA"/>
</dbReference>
<accession>A0A835A8M0</accession>
<dbReference type="FunFam" id="3.40.50.1100:FF:000002">
    <property type="entry name" value="Cysteine synthase"/>
    <property type="match status" value="1"/>
</dbReference>
<gene>
    <name evidence="9" type="ORF">HU200_060951</name>
</gene>
<evidence type="ECO:0000259" key="8">
    <source>
        <dbReference type="Pfam" id="PF00291"/>
    </source>
</evidence>
<feature type="domain" description="Tryptophan synthase beta chain-like PALP" evidence="8">
    <location>
        <begin position="1"/>
        <end position="88"/>
    </location>
</feature>
<keyword evidence="5" id="KW-0663">Pyridoxal phosphate</keyword>
<dbReference type="GO" id="GO:0016740">
    <property type="term" value="F:transferase activity"/>
    <property type="evidence" value="ECO:0007669"/>
    <property type="project" value="UniProtKB-KW"/>
</dbReference>
<keyword evidence="6" id="KW-0198">Cysteine biosynthesis</keyword>
<dbReference type="Gene3D" id="3.40.50.1100">
    <property type="match status" value="5"/>
</dbReference>
<evidence type="ECO:0000256" key="7">
    <source>
        <dbReference type="SAM" id="MobiDB-lite"/>
    </source>
</evidence>
<evidence type="ECO:0000256" key="2">
    <source>
        <dbReference type="ARBA" id="ARBA00007103"/>
    </source>
</evidence>
<dbReference type="CDD" id="cd01561">
    <property type="entry name" value="CBS_like"/>
    <property type="match status" value="2"/>
</dbReference>
<dbReference type="InterPro" id="IPR001926">
    <property type="entry name" value="TrpB-like_PALP"/>
</dbReference>
<protein>
    <recommendedName>
        <fullName evidence="8">Tryptophan synthase beta chain-like PALP domain-containing protein</fullName>
    </recommendedName>
</protein>
<feature type="region of interest" description="Disordered" evidence="7">
    <location>
        <begin position="457"/>
        <end position="478"/>
    </location>
</feature>
<feature type="compositionally biased region" description="Acidic residues" evidence="7">
    <location>
        <begin position="458"/>
        <end position="476"/>
    </location>
</feature>
<dbReference type="Proteomes" id="UP000636709">
    <property type="component" value="Unassembled WGS sequence"/>
</dbReference>
<dbReference type="AlphaFoldDB" id="A0A835A8M0"/>
<dbReference type="GO" id="GO:0006535">
    <property type="term" value="P:cysteine biosynthetic process from serine"/>
    <property type="evidence" value="ECO:0007669"/>
    <property type="project" value="InterPro"/>
</dbReference>
<dbReference type="PANTHER" id="PTHR10314">
    <property type="entry name" value="CYSTATHIONINE BETA-SYNTHASE"/>
    <property type="match status" value="1"/>
</dbReference>
<feature type="domain" description="Tryptophan synthase beta chain-like PALP" evidence="8">
    <location>
        <begin position="89"/>
        <end position="164"/>
    </location>
</feature>